<keyword evidence="2" id="KW-1185">Reference proteome</keyword>
<dbReference type="Proteomes" id="UP001314229">
    <property type="component" value="Unassembled WGS sequence"/>
</dbReference>
<dbReference type="AlphaFoldDB" id="A0AAV1P8I1"/>
<evidence type="ECO:0000313" key="2">
    <source>
        <dbReference type="Proteomes" id="UP001314229"/>
    </source>
</evidence>
<name>A0AAV1P8I1_SCOSC</name>
<reference evidence="1 2" key="1">
    <citation type="submission" date="2024-01" db="EMBL/GenBank/DDBJ databases">
        <authorList>
            <person name="Alioto T."/>
            <person name="Alioto T."/>
            <person name="Gomez Garrido J."/>
        </authorList>
    </citation>
    <scope>NUCLEOTIDE SEQUENCE [LARGE SCALE GENOMIC DNA]</scope>
</reference>
<gene>
    <name evidence="1" type="ORF">FSCOSCO3_A031677</name>
</gene>
<protein>
    <submittedName>
        <fullName evidence="1">Uncharacterized protein</fullName>
    </submittedName>
</protein>
<organism evidence="1 2">
    <name type="scientific">Scomber scombrus</name>
    <name type="common">Atlantic mackerel</name>
    <name type="synonym">Scomber vernalis</name>
    <dbReference type="NCBI Taxonomy" id="13677"/>
    <lineage>
        <taxon>Eukaryota</taxon>
        <taxon>Metazoa</taxon>
        <taxon>Chordata</taxon>
        <taxon>Craniata</taxon>
        <taxon>Vertebrata</taxon>
        <taxon>Euteleostomi</taxon>
        <taxon>Actinopterygii</taxon>
        <taxon>Neopterygii</taxon>
        <taxon>Teleostei</taxon>
        <taxon>Neoteleostei</taxon>
        <taxon>Acanthomorphata</taxon>
        <taxon>Pelagiaria</taxon>
        <taxon>Scombriformes</taxon>
        <taxon>Scombridae</taxon>
        <taxon>Scomber</taxon>
    </lineage>
</organism>
<evidence type="ECO:0000313" key="1">
    <source>
        <dbReference type="EMBL" id="CAK6967510.1"/>
    </source>
</evidence>
<comment type="caution">
    <text evidence="1">The sequence shown here is derived from an EMBL/GenBank/DDBJ whole genome shotgun (WGS) entry which is preliminary data.</text>
</comment>
<accession>A0AAV1P8I1</accession>
<dbReference type="EMBL" id="CAWUFR010000105">
    <property type="protein sequence ID" value="CAK6967510.1"/>
    <property type="molecule type" value="Genomic_DNA"/>
</dbReference>
<proteinExistence type="predicted"/>
<sequence length="92" mass="10031">MAAAPKVKVRANRELSLQMTSICLRAKRGCQSLSRYPAGNIPSQLTAGGEGPFNNMSCNERLRSSCEPSTKAYCIMLLKQDMTHASFPYASS</sequence>